<accession>A0ABR2WLV5</accession>
<reference evidence="1 2" key="1">
    <citation type="submission" date="2023-04" db="EMBL/GenBank/DDBJ databases">
        <title>Genome of Basidiobolus ranarum AG-B5.</title>
        <authorList>
            <person name="Stajich J.E."/>
            <person name="Carter-House D."/>
            <person name="Gryganskyi A."/>
        </authorList>
    </citation>
    <scope>NUCLEOTIDE SEQUENCE [LARGE SCALE GENOMIC DNA]</scope>
    <source>
        <strain evidence="1 2">AG-B5</strain>
    </source>
</reference>
<evidence type="ECO:0000313" key="2">
    <source>
        <dbReference type="Proteomes" id="UP001479436"/>
    </source>
</evidence>
<organism evidence="1 2">
    <name type="scientific">Basidiobolus ranarum</name>
    <dbReference type="NCBI Taxonomy" id="34480"/>
    <lineage>
        <taxon>Eukaryota</taxon>
        <taxon>Fungi</taxon>
        <taxon>Fungi incertae sedis</taxon>
        <taxon>Zoopagomycota</taxon>
        <taxon>Entomophthoromycotina</taxon>
        <taxon>Basidiobolomycetes</taxon>
        <taxon>Basidiobolales</taxon>
        <taxon>Basidiobolaceae</taxon>
        <taxon>Basidiobolus</taxon>
    </lineage>
</organism>
<name>A0ABR2WLV5_9FUNG</name>
<protein>
    <submittedName>
        <fullName evidence="1">Uncharacterized protein</fullName>
    </submittedName>
</protein>
<proteinExistence type="predicted"/>
<evidence type="ECO:0000313" key="1">
    <source>
        <dbReference type="EMBL" id="KAK9762451.1"/>
    </source>
</evidence>
<dbReference type="Proteomes" id="UP001479436">
    <property type="component" value="Unassembled WGS sequence"/>
</dbReference>
<comment type="caution">
    <text evidence="1">The sequence shown here is derived from an EMBL/GenBank/DDBJ whole genome shotgun (WGS) entry which is preliminary data.</text>
</comment>
<keyword evidence="2" id="KW-1185">Reference proteome</keyword>
<gene>
    <name evidence="1" type="ORF">K7432_011785</name>
</gene>
<sequence>MFQLAFLSRIYIWRDRAGGRGISPPASLSSCSQLLTPEHFNLTLTEAKQMSLHPNSRTSDQIPLSRTVVNCGNNITPLCKENLYANTQQNIRGYNATSRKRHWDSYLSPHRSHLPTVKRVTPSHNESMNLNLPGLVESNQSFTSDSEASLDSMSDREFDFNISRHVHILDVAKTLIELKNSV</sequence>
<dbReference type="EMBL" id="JASJQH010000952">
    <property type="protein sequence ID" value="KAK9762451.1"/>
    <property type="molecule type" value="Genomic_DNA"/>
</dbReference>